<dbReference type="Proteomes" id="UP001054945">
    <property type="component" value="Unassembled WGS sequence"/>
</dbReference>
<keyword evidence="3" id="KW-1185">Reference proteome</keyword>
<feature type="non-terminal residue" evidence="2">
    <location>
        <position position="112"/>
    </location>
</feature>
<feature type="region of interest" description="Disordered" evidence="1">
    <location>
        <begin position="92"/>
        <end position="112"/>
    </location>
</feature>
<proteinExistence type="predicted"/>
<dbReference type="AlphaFoldDB" id="A0AAV4QRH4"/>
<evidence type="ECO:0000313" key="2">
    <source>
        <dbReference type="EMBL" id="GIY11491.1"/>
    </source>
</evidence>
<accession>A0AAV4QRH4</accession>
<reference evidence="2 3" key="1">
    <citation type="submission" date="2021-06" db="EMBL/GenBank/DDBJ databases">
        <title>Caerostris extrusa draft genome.</title>
        <authorList>
            <person name="Kono N."/>
            <person name="Arakawa K."/>
        </authorList>
    </citation>
    <scope>NUCLEOTIDE SEQUENCE [LARGE SCALE GENOMIC DNA]</scope>
</reference>
<comment type="caution">
    <text evidence="2">The sequence shown here is derived from an EMBL/GenBank/DDBJ whole genome shotgun (WGS) entry which is preliminary data.</text>
</comment>
<evidence type="ECO:0000313" key="3">
    <source>
        <dbReference type="Proteomes" id="UP001054945"/>
    </source>
</evidence>
<organism evidence="2 3">
    <name type="scientific">Caerostris extrusa</name>
    <name type="common">Bark spider</name>
    <name type="synonym">Caerostris bankana</name>
    <dbReference type="NCBI Taxonomy" id="172846"/>
    <lineage>
        <taxon>Eukaryota</taxon>
        <taxon>Metazoa</taxon>
        <taxon>Ecdysozoa</taxon>
        <taxon>Arthropoda</taxon>
        <taxon>Chelicerata</taxon>
        <taxon>Arachnida</taxon>
        <taxon>Araneae</taxon>
        <taxon>Araneomorphae</taxon>
        <taxon>Entelegynae</taxon>
        <taxon>Araneoidea</taxon>
        <taxon>Araneidae</taxon>
        <taxon>Caerostris</taxon>
    </lineage>
</organism>
<gene>
    <name evidence="2" type="ORF">CEXT_655981</name>
</gene>
<feature type="compositionally biased region" description="Polar residues" evidence="1">
    <location>
        <begin position="92"/>
        <end position="101"/>
    </location>
</feature>
<evidence type="ECO:0000256" key="1">
    <source>
        <dbReference type="SAM" id="MobiDB-lite"/>
    </source>
</evidence>
<name>A0AAV4QRH4_CAEEX</name>
<dbReference type="EMBL" id="BPLR01006652">
    <property type="protein sequence ID" value="GIY11491.1"/>
    <property type="molecule type" value="Genomic_DNA"/>
</dbReference>
<sequence>MSAEFGSPGLTDRCLTVRSSAKIAHKSIICNTSIHSVSYVQQESLNKPQVTLASGHGKDSYRRVAQHLLAHILPTKDTTAYITFSTLRPNETVKISPSKSGDSADMAETQPQ</sequence>
<protein>
    <submittedName>
        <fullName evidence="2">Uncharacterized protein</fullName>
    </submittedName>
</protein>